<dbReference type="OrthoDB" id="5424058at2759"/>
<sequence>MDVRIGLLGGALQTHVDQARRRIQISLHQWSRPQRLCHATPIKRDLPLENICLFNRDALYLRQLKYAVKRGDVGAVLDITTHWMLMFQGTGKMPKYADALFHLIMDLKMMDPQLRNAWLMNWLANLTGKANGFKEVDLLQEHQNFWAKVQSEYHTPFNSISHTSPSAETDIKTLHNYLEQQKLQTYFPGRENNQHATEAHDLMAVGAKYVNKPGAFKNFTYMKYKMTNNGLSEGALAAEDIGEDDAMLVDEEEVADFDLGSNLALEVDDLVLDDDEYPLGTDINDYIART</sequence>
<keyword evidence="3" id="KW-1185">Reference proteome</keyword>
<evidence type="ECO:0000313" key="3">
    <source>
        <dbReference type="Proteomes" id="UP000001194"/>
    </source>
</evidence>
<dbReference type="EMBL" id="DS547133">
    <property type="protein sequence ID" value="EDR02124.1"/>
    <property type="molecule type" value="Genomic_DNA"/>
</dbReference>
<evidence type="ECO:0000259" key="1">
    <source>
        <dbReference type="Pfam" id="PF20231"/>
    </source>
</evidence>
<name>B0DTJ3_LACBS</name>
<dbReference type="STRING" id="486041.B0DTJ3"/>
<dbReference type="GeneID" id="6082871"/>
<dbReference type="KEGG" id="lbc:LACBIDRAFT_332685"/>
<accession>B0DTJ3</accession>
<dbReference type="Pfam" id="PF20231">
    <property type="entry name" value="DUF6589"/>
    <property type="match status" value="1"/>
</dbReference>
<dbReference type="InParanoid" id="B0DTJ3"/>
<dbReference type="HOGENOM" id="CLU_007061_2_2_1"/>
<dbReference type="Proteomes" id="UP000001194">
    <property type="component" value="Unassembled WGS sequence"/>
</dbReference>
<organism evidence="3">
    <name type="scientific">Laccaria bicolor (strain S238N-H82 / ATCC MYA-4686)</name>
    <name type="common">Bicoloured deceiver</name>
    <name type="synonym">Laccaria laccata var. bicolor</name>
    <dbReference type="NCBI Taxonomy" id="486041"/>
    <lineage>
        <taxon>Eukaryota</taxon>
        <taxon>Fungi</taxon>
        <taxon>Dikarya</taxon>
        <taxon>Basidiomycota</taxon>
        <taxon>Agaricomycotina</taxon>
        <taxon>Agaricomycetes</taxon>
        <taxon>Agaricomycetidae</taxon>
        <taxon>Agaricales</taxon>
        <taxon>Agaricineae</taxon>
        <taxon>Hydnangiaceae</taxon>
        <taxon>Laccaria</taxon>
    </lineage>
</organism>
<proteinExistence type="predicted"/>
<gene>
    <name evidence="2" type="ORF">LACBIDRAFT_332685</name>
</gene>
<dbReference type="RefSeq" id="XP_001887281.1">
    <property type="nucleotide sequence ID" value="XM_001887246.1"/>
</dbReference>
<dbReference type="AlphaFoldDB" id="B0DTJ3"/>
<evidence type="ECO:0000313" key="2">
    <source>
        <dbReference type="EMBL" id="EDR02124.1"/>
    </source>
</evidence>
<dbReference type="InterPro" id="IPR046496">
    <property type="entry name" value="DUF6589"/>
</dbReference>
<feature type="domain" description="DUF6589" evidence="1">
    <location>
        <begin position="35"/>
        <end position="154"/>
    </location>
</feature>
<reference evidence="2 3" key="1">
    <citation type="journal article" date="2008" name="Nature">
        <title>The genome of Laccaria bicolor provides insights into mycorrhizal symbiosis.</title>
        <authorList>
            <person name="Martin F."/>
            <person name="Aerts A."/>
            <person name="Ahren D."/>
            <person name="Brun A."/>
            <person name="Danchin E.G.J."/>
            <person name="Duchaussoy F."/>
            <person name="Gibon J."/>
            <person name="Kohler A."/>
            <person name="Lindquist E."/>
            <person name="Pereda V."/>
            <person name="Salamov A."/>
            <person name="Shapiro H.J."/>
            <person name="Wuyts J."/>
            <person name="Blaudez D."/>
            <person name="Buee M."/>
            <person name="Brokstein P."/>
            <person name="Canbaeck B."/>
            <person name="Cohen D."/>
            <person name="Courty P.E."/>
            <person name="Coutinho P.M."/>
            <person name="Delaruelle C."/>
            <person name="Detter J.C."/>
            <person name="Deveau A."/>
            <person name="DiFazio S."/>
            <person name="Duplessis S."/>
            <person name="Fraissinet-Tachet L."/>
            <person name="Lucic E."/>
            <person name="Frey-Klett P."/>
            <person name="Fourrey C."/>
            <person name="Feussner I."/>
            <person name="Gay G."/>
            <person name="Grimwood J."/>
            <person name="Hoegger P.J."/>
            <person name="Jain P."/>
            <person name="Kilaru S."/>
            <person name="Labbe J."/>
            <person name="Lin Y.C."/>
            <person name="Legue V."/>
            <person name="Le Tacon F."/>
            <person name="Marmeisse R."/>
            <person name="Melayah D."/>
            <person name="Montanini B."/>
            <person name="Muratet M."/>
            <person name="Nehls U."/>
            <person name="Niculita-Hirzel H."/>
            <person name="Oudot-Le Secq M.P."/>
            <person name="Peter M."/>
            <person name="Quesneville H."/>
            <person name="Rajashekar B."/>
            <person name="Reich M."/>
            <person name="Rouhier N."/>
            <person name="Schmutz J."/>
            <person name="Yin T."/>
            <person name="Chalot M."/>
            <person name="Henrissat B."/>
            <person name="Kuees U."/>
            <person name="Lucas S."/>
            <person name="Van de Peer Y."/>
            <person name="Podila G.K."/>
            <person name="Polle A."/>
            <person name="Pukkila P.J."/>
            <person name="Richardson P.M."/>
            <person name="Rouze P."/>
            <person name="Sanders I.R."/>
            <person name="Stajich J.E."/>
            <person name="Tunlid A."/>
            <person name="Tuskan G."/>
            <person name="Grigoriev I.V."/>
        </authorList>
    </citation>
    <scope>NUCLEOTIDE SEQUENCE [LARGE SCALE GENOMIC DNA]</scope>
    <source>
        <strain evidence="3">S238N-H82 / ATCC MYA-4686</strain>
    </source>
</reference>
<protein>
    <submittedName>
        <fullName evidence="2">Predicted protein</fullName>
    </submittedName>
</protein>